<evidence type="ECO:0000256" key="1">
    <source>
        <dbReference type="ARBA" id="ARBA00004123"/>
    </source>
</evidence>
<dbReference type="InterPro" id="IPR038324">
    <property type="entry name" value="Rpb4/RPC9_sf"/>
</dbReference>
<dbReference type="GO" id="GO:0000166">
    <property type="term" value="F:nucleotide binding"/>
    <property type="evidence" value="ECO:0007669"/>
    <property type="project" value="InterPro"/>
</dbReference>
<dbReference type="EMBL" id="JADXDR010000173">
    <property type="protein sequence ID" value="KAI7836858.1"/>
    <property type="molecule type" value="Genomic_DNA"/>
</dbReference>
<evidence type="ECO:0000313" key="6">
    <source>
        <dbReference type="Proteomes" id="UP001205105"/>
    </source>
</evidence>
<protein>
    <recommendedName>
        <fullName evidence="4">RNA polymerase Rpb4/RPC9 core domain-containing protein</fullName>
    </recommendedName>
</protein>
<accession>A0AAD5DI98</accession>
<feature type="domain" description="RNA polymerase Rpb4/RPC9 core" evidence="4">
    <location>
        <begin position="8"/>
        <end position="131"/>
    </location>
</feature>
<dbReference type="Pfam" id="PF03874">
    <property type="entry name" value="RNA_pol_Rpb4"/>
    <property type="match status" value="1"/>
</dbReference>
<dbReference type="InterPro" id="IPR010997">
    <property type="entry name" value="HRDC-like_sf"/>
</dbReference>
<dbReference type="GO" id="GO:0006352">
    <property type="term" value="P:DNA-templated transcription initiation"/>
    <property type="evidence" value="ECO:0007669"/>
    <property type="project" value="InterPro"/>
</dbReference>
<keyword evidence="2" id="KW-0539">Nucleus</keyword>
<reference evidence="5" key="1">
    <citation type="submission" date="2020-11" db="EMBL/GenBank/DDBJ databases">
        <title>Chlorella ohadii genome sequencing and assembly.</title>
        <authorList>
            <person name="Murik O."/>
            <person name="Treves H."/>
            <person name="Kedem I."/>
            <person name="Shotland Y."/>
            <person name="Kaplan A."/>
        </authorList>
    </citation>
    <scope>NUCLEOTIDE SEQUENCE</scope>
    <source>
        <strain evidence="5">1</strain>
    </source>
</reference>
<organism evidence="5 6">
    <name type="scientific">Chlorella ohadii</name>
    <dbReference type="NCBI Taxonomy" id="2649997"/>
    <lineage>
        <taxon>Eukaryota</taxon>
        <taxon>Viridiplantae</taxon>
        <taxon>Chlorophyta</taxon>
        <taxon>core chlorophytes</taxon>
        <taxon>Trebouxiophyceae</taxon>
        <taxon>Chlorellales</taxon>
        <taxon>Chlorellaceae</taxon>
        <taxon>Chlorella clade</taxon>
        <taxon>Chlorella</taxon>
    </lineage>
</organism>
<dbReference type="GO" id="GO:0005634">
    <property type="term" value="C:nucleus"/>
    <property type="evidence" value="ECO:0007669"/>
    <property type="project" value="UniProtKB-SubCell"/>
</dbReference>
<comment type="similarity">
    <text evidence="3">Belongs to the eukaryotic RPB4 RNA polymerase subunit family.</text>
</comment>
<comment type="caution">
    <text evidence="5">The sequence shown here is derived from an EMBL/GenBank/DDBJ whole genome shotgun (WGS) entry which is preliminary data.</text>
</comment>
<dbReference type="InterPro" id="IPR006590">
    <property type="entry name" value="RNA_pol_Rpb4/RPC9_core"/>
</dbReference>
<dbReference type="AlphaFoldDB" id="A0AAD5DI98"/>
<keyword evidence="6" id="KW-1185">Reference proteome</keyword>
<gene>
    <name evidence="5" type="ORF">COHA_009311</name>
</gene>
<evidence type="ECO:0000259" key="4">
    <source>
        <dbReference type="SMART" id="SM00657"/>
    </source>
</evidence>
<dbReference type="GO" id="GO:0030880">
    <property type="term" value="C:RNA polymerase complex"/>
    <property type="evidence" value="ECO:0007669"/>
    <property type="project" value="InterPro"/>
</dbReference>
<evidence type="ECO:0000313" key="5">
    <source>
        <dbReference type="EMBL" id="KAI7836858.1"/>
    </source>
</evidence>
<dbReference type="Proteomes" id="UP001205105">
    <property type="component" value="Unassembled WGS sequence"/>
</dbReference>
<proteinExistence type="inferred from homology"/>
<evidence type="ECO:0000256" key="3">
    <source>
        <dbReference type="ARBA" id="ARBA00025724"/>
    </source>
</evidence>
<dbReference type="InterPro" id="IPR005574">
    <property type="entry name" value="Rpb4/RPC9"/>
</dbReference>
<dbReference type="SMART" id="SM00657">
    <property type="entry name" value="RPOL4c"/>
    <property type="match status" value="1"/>
</dbReference>
<name>A0AAD5DI98_9CHLO</name>
<dbReference type="InterPro" id="IPR045222">
    <property type="entry name" value="Rpb4-like"/>
</dbReference>
<sequence>MAASDQDDAFKDAKVMTLGEAGLVLEDVSQRLQRRDPDWQPNAMMLKAVEYAQRFSGNKNRDTLQKIRELLANRRLSEMELGLVASLSIETADEAKKLVPSLAAPTEAREQLSDEELEAMLKELATYREFE</sequence>
<evidence type="ECO:0000256" key="2">
    <source>
        <dbReference type="ARBA" id="ARBA00023242"/>
    </source>
</evidence>
<dbReference type="Gene3D" id="1.20.1250.40">
    <property type="match status" value="1"/>
</dbReference>
<comment type="subcellular location">
    <subcellularLocation>
        <location evidence="1">Nucleus</location>
    </subcellularLocation>
</comment>
<dbReference type="PANTHER" id="PTHR21297">
    <property type="entry name" value="DNA-DIRECTED RNA POLYMERASE II"/>
    <property type="match status" value="1"/>
</dbReference>
<dbReference type="SUPFAM" id="SSF47819">
    <property type="entry name" value="HRDC-like"/>
    <property type="match status" value="1"/>
</dbReference>